<feature type="transmembrane region" description="Helical" evidence="6">
    <location>
        <begin position="55"/>
        <end position="75"/>
    </location>
</feature>
<dbReference type="InterPro" id="IPR011701">
    <property type="entry name" value="MFS"/>
</dbReference>
<evidence type="ECO:0000256" key="4">
    <source>
        <dbReference type="ARBA" id="ARBA00022989"/>
    </source>
</evidence>
<gene>
    <name evidence="7" type="ORF">GCL60_02190</name>
</gene>
<keyword evidence="2" id="KW-1003">Cell membrane</keyword>
<dbReference type="SUPFAM" id="SSF103473">
    <property type="entry name" value="MFS general substrate transporter"/>
    <property type="match status" value="1"/>
</dbReference>
<feature type="transmembrane region" description="Helical" evidence="6">
    <location>
        <begin position="174"/>
        <end position="195"/>
    </location>
</feature>
<sequence length="429" mass="48982">MALNSITQILKINKDGFSIPFLTIRCFTVFCEQAILFFIPIYIYSLTNRTSFSGISFVIEWLPTLLLIPYAGILLDKFPTKVSYFLIDFLRAIIISLLSIFIIFNLNWVLIAFCSSILAILSALSFVCQEKVLATKFIGSKFVSFQMTLQIFEQLGTIFGPLVGVFFIKKSEIFYFLFGCSTFFVITSIIMPLLLKHSRFHEPKLKINNFKSNVIKQLYSSISYIVKNKPLLFIIFITLCVNFTYGYVNVITPFRVITELGKSNSDILILTSYAAIVSIVILIISFIFVNINKMYLGIASFISIMIGAFVICTSTSYHFYIIGYCMIFSLLPMFSVFIRYFRNIFTDKELFSQVVSAIVVINRLSFPIVGSCIALTSLLFNPKYFLIGCLVFFSLFGFIAFRILKFYCEMQVDLEVKTIQTTSLLKGKT</sequence>
<keyword evidence="5 6" id="KW-0472">Membrane</keyword>
<comment type="caution">
    <text evidence="7">The sequence shown here is derived from an EMBL/GenBank/DDBJ whole genome shotgun (WGS) entry which is preliminary data.</text>
</comment>
<dbReference type="RefSeq" id="WP_153418277.1">
    <property type="nucleotide sequence ID" value="NZ_WFLM01000001.1"/>
</dbReference>
<evidence type="ECO:0000256" key="5">
    <source>
        <dbReference type="ARBA" id="ARBA00023136"/>
    </source>
</evidence>
<dbReference type="AlphaFoldDB" id="A0A6N6VXJ7"/>
<reference evidence="7 8" key="1">
    <citation type="submission" date="2019-10" db="EMBL/GenBank/DDBJ databases">
        <title>New species of Slilvanegrellaceae.</title>
        <authorList>
            <person name="Pitt A."/>
            <person name="Hahn M.W."/>
        </authorList>
    </citation>
    <scope>NUCLEOTIDE SEQUENCE [LARGE SCALE GENOMIC DNA]</scope>
    <source>
        <strain evidence="7 8">SP-Ram-0.45-NSY-1</strain>
    </source>
</reference>
<proteinExistence type="predicted"/>
<feature type="transmembrane region" description="Helical" evidence="6">
    <location>
        <begin position="110"/>
        <end position="128"/>
    </location>
</feature>
<dbReference type="Pfam" id="PF07690">
    <property type="entry name" value="MFS_1"/>
    <property type="match status" value="1"/>
</dbReference>
<dbReference type="Gene3D" id="1.20.1250.20">
    <property type="entry name" value="MFS general substrate transporter like domains"/>
    <property type="match status" value="1"/>
</dbReference>
<keyword evidence="4 6" id="KW-1133">Transmembrane helix</keyword>
<dbReference type="GO" id="GO:0005886">
    <property type="term" value="C:plasma membrane"/>
    <property type="evidence" value="ECO:0007669"/>
    <property type="project" value="UniProtKB-SubCell"/>
</dbReference>
<feature type="transmembrane region" description="Helical" evidence="6">
    <location>
        <begin position="350"/>
        <end position="378"/>
    </location>
</feature>
<dbReference type="GO" id="GO:0022857">
    <property type="term" value="F:transmembrane transporter activity"/>
    <property type="evidence" value="ECO:0007669"/>
    <property type="project" value="InterPro"/>
</dbReference>
<evidence type="ECO:0000313" key="8">
    <source>
        <dbReference type="Proteomes" id="UP000437748"/>
    </source>
</evidence>
<dbReference type="OrthoDB" id="3332648at2"/>
<evidence type="ECO:0000256" key="3">
    <source>
        <dbReference type="ARBA" id="ARBA00022692"/>
    </source>
</evidence>
<name>A0A6N6VXJ7_9BACT</name>
<feature type="transmembrane region" description="Helical" evidence="6">
    <location>
        <begin position="82"/>
        <end position="104"/>
    </location>
</feature>
<feature type="transmembrane region" description="Helical" evidence="6">
    <location>
        <begin position="384"/>
        <end position="404"/>
    </location>
</feature>
<feature type="transmembrane region" description="Helical" evidence="6">
    <location>
        <begin position="149"/>
        <end position="168"/>
    </location>
</feature>
<dbReference type="Proteomes" id="UP000437748">
    <property type="component" value="Unassembled WGS sequence"/>
</dbReference>
<feature type="transmembrane region" description="Helical" evidence="6">
    <location>
        <begin position="317"/>
        <end position="338"/>
    </location>
</feature>
<feature type="transmembrane region" description="Helical" evidence="6">
    <location>
        <begin position="294"/>
        <end position="311"/>
    </location>
</feature>
<evidence type="ECO:0000256" key="2">
    <source>
        <dbReference type="ARBA" id="ARBA00022475"/>
    </source>
</evidence>
<keyword evidence="3 6" id="KW-0812">Transmembrane</keyword>
<dbReference type="EMBL" id="WFLM01000001">
    <property type="protein sequence ID" value="KAB8040759.1"/>
    <property type="molecule type" value="Genomic_DNA"/>
</dbReference>
<feature type="transmembrane region" description="Helical" evidence="6">
    <location>
        <begin position="231"/>
        <end position="248"/>
    </location>
</feature>
<dbReference type="PANTHER" id="PTHR23513">
    <property type="entry name" value="INTEGRAL MEMBRANE EFFLUX PROTEIN-RELATED"/>
    <property type="match status" value="1"/>
</dbReference>
<evidence type="ECO:0000313" key="7">
    <source>
        <dbReference type="EMBL" id="KAB8040759.1"/>
    </source>
</evidence>
<evidence type="ECO:0000256" key="6">
    <source>
        <dbReference type="SAM" id="Phobius"/>
    </source>
</evidence>
<protein>
    <submittedName>
        <fullName evidence="7">MFS transporter</fullName>
    </submittedName>
</protein>
<dbReference type="PANTHER" id="PTHR23513:SF6">
    <property type="entry name" value="MAJOR FACILITATOR SUPERFAMILY ASSOCIATED DOMAIN-CONTAINING PROTEIN"/>
    <property type="match status" value="1"/>
</dbReference>
<dbReference type="InterPro" id="IPR036259">
    <property type="entry name" value="MFS_trans_sf"/>
</dbReference>
<accession>A0A6N6VXJ7</accession>
<comment type="subcellular location">
    <subcellularLocation>
        <location evidence="1">Cell membrane</location>
        <topology evidence="1">Multi-pass membrane protein</topology>
    </subcellularLocation>
</comment>
<keyword evidence="8" id="KW-1185">Reference proteome</keyword>
<organism evidence="7 8">
    <name type="scientific">Silvanigrella paludirubra</name>
    <dbReference type="NCBI Taxonomy" id="2499159"/>
    <lineage>
        <taxon>Bacteria</taxon>
        <taxon>Pseudomonadati</taxon>
        <taxon>Bdellovibrionota</taxon>
        <taxon>Oligoflexia</taxon>
        <taxon>Silvanigrellales</taxon>
        <taxon>Silvanigrellaceae</taxon>
        <taxon>Silvanigrella</taxon>
    </lineage>
</organism>
<feature type="transmembrane region" description="Helical" evidence="6">
    <location>
        <begin position="268"/>
        <end position="289"/>
    </location>
</feature>
<evidence type="ECO:0000256" key="1">
    <source>
        <dbReference type="ARBA" id="ARBA00004651"/>
    </source>
</evidence>
<feature type="transmembrane region" description="Helical" evidence="6">
    <location>
        <begin position="21"/>
        <end position="43"/>
    </location>
</feature>